<accession>A0AAD5J6I7</accession>
<protein>
    <submittedName>
        <fullName evidence="1">Uncharacterized protein</fullName>
    </submittedName>
</protein>
<reference evidence="1" key="1">
    <citation type="journal article" date="2022" name="Plant J.">
        <title>Strategies of tolerance reflected in two North American maple genomes.</title>
        <authorList>
            <person name="McEvoy S.L."/>
            <person name="Sezen U.U."/>
            <person name="Trouern-Trend A."/>
            <person name="McMahon S.M."/>
            <person name="Schaberg P.G."/>
            <person name="Yang J."/>
            <person name="Wegrzyn J.L."/>
            <person name="Swenson N.G."/>
        </authorList>
    </citation>
    <scope>NUCLEOTIDE SEQUENCE</scope>
    <source>
        <strain evidence="1">91603</strain>
    </source>
</reference>
<dbReference type="EMBL" id="JAJSOW010000100">
    <property type="protein sequence ID" value="KAI9186448.1"/>
    <property type="molecule type" value="Genomic_DNA"/>
</dbReference>
<sequence length="214" mass="23866">MVEEIVKRCNAGTFVSIKVDVGGDSFTVSVLEDTVPVSNSKILQWLGLDKMELDGVSNFESKNKKVSQGGGVKPIKAIVTTTRKAVTFQNSSRSLTVDRVVESPNVTRIEEGVIDAAGKKRRSKNNGFMASARKSHSMMLRKERSVDSSVAGGDSNLGRSFNFNGQEVLVSEEIRRRISGDEEEMVNERYLERMKKENYLLDQEMMPKALIGWR</sequence>
<reference evidence="1" key="2">
    <citation type="submission" date="2023-02" db="EMBL/GenBank/DDBJ databases">
        <authorList>
            <person name="Swenson N.G."/>
            <person name="Wegrzyn J.L."/>
            <person name="Mcevoy S.L."/>
        </authorList>
    </citation>
    <scope>NUCLEOTIDE SEQUENCE</scope>
    <source>
        <strain evidence="1">91603</strain>
        <tissue evidence="1">Leaf</tissue>
    </source>
</reference>
<dbReference type="AlphaFoldDB" id="A0AAD5J6I7"/>
<proteinExistence type="predicted"/>
<dbReference type="Proteomes" id="UP001064489">
    <property type="component" value="Chromosome 3"/>
</dbReference>
<comment type="caution">
    <text evidence="1">The sequence shown here is derived from an EMBL/GenBank/DDBJ whole genome shotgun (WGS) entry which is preliminary data.</text>
</comment>
<name>A0AAD5J6I7_ACENE</name>
<keyword evidence="2" id="KW-1185">Reference proteome</keyword>
<evidence type="ECO:0000313" key="1">
    <source>
        <dbReference type="EMBL" id="KAI9186448.1"/>
    </source>
</evidence>
<evidence type="ECO:0000313" key="2">
    <source>
        <dbReference type="Proteomes" id="UP001064489"/>
    </source>
</evidence>
<gene>
    <name evidence="1" type="ORF">LWI28_017332</name>
</gene>
<organism evidence="1 2">
    <name type="scientific">Acer negundo</name>
    <name type="common">Box elder</name>
    <dbReference type="NCBI Taxonomy" id="4023"/>
    <lineage>
        <taxon>Eukaryota</taxon>
        <taxon>Viridiplantae</taxon>
        <taxon>Streptophyta</taxon>
        <taxon>Embryophyta</taxon>
        <taxon>Tracheophyta</taxon>
        <taxon>Spermatophyta</taxon>
        <taxon>Magnoliopsida</taxon>
        <taxon>eudicotyledons</taxon>
        <taxon>Gunneridae</taxon>
        <taxon>Pentapetalae</taxon>
        <taxon>rosids</taxon>
        <taxon>malvids</taxon>
        <taxon>Sapindales</taxon>
        <taxon>Sapindaceae</taxon>
        <taxon>Hippocastanoideae</taxon>
        <taxon>Acereae</taxon>
        <taxon>Acer</taxon>
    </lineage>
</organism>